<feature type="region of interest" description="Disordered" evidence="1">
    <location>
        <begin position="1"/>
        <end position="22"/>
    </location>
</feature>
<sequence length="79" mass="8380">MSDPETTPDPPFAMDRPETREPVVNASNLGSSEMFEKIAAVRALQPEAGAPHASIAAILDALEMMAKTVAMLEITLVGK</sequence>
<evidence type="ECO:0000256" key="1">
    <source>
        <dbReference type="SAM" id="MobiDB-lite"/>
    </source>
</evidence>
<gene>
    <name evidence="2" type="ORF">LCGC14_1995230</name>
</gene>
<reference evidence="2" key="1">
    <citation type="journal article" date="2015" name="Nature">
        <title>Complex archaea that bridge the gap between prokaryotes and eukaryotes.</title>
        <authorList>
            <person name="Spang A."/>
            <person name="Saw J.H."/>
            <person name="Jorgensen S.L."/>
            <person name="Zaremba-Niedzwiedzka K."/>
            <person name="Martijn J."/>
            <person name="Lind A.E."/>
            <person name="van Eijk R."/>
            <person name="Schleper C."/>
            <person name="Guy L."/>
            <person name="Ettema T.J."/>
        </authorList>
    </citation>
    <scope>NUCLEOTIDE SEQUENCE</scope>
</reference>
<proteinExistence type="predicted"/>
<organism evidence="2">
    <name type="scientific">marine sediment metagenome</name>
    <dbReference type="NCBI Taxonomy" id="412755"/>
    <lineage>
        <taxon>unclassified sequences</taxon>
        <taxon>metagenomes</taxon>
        <taxon>ecological metagenomes</taxon>
    </lineage>
</organism>
<name>A0A0F9F551_9ZZZZ</name>
<accession>A0A0F9F551</accession>
<dbReference type="AlphaFoldDB" id="A0A0F9F551"/>
<comment type="caution">
    <text evidence="2">The sequence shown here is derived from an EMBL/GenBank/DDBJ whole genome shotgun (WGS) entry which is preliminary data.</text>
</comment>
<protein>
    <submittedName>
        <fullName evidence="2">Uncharacterized protein</fullName>
    </submittedName>
</protein>
<evidence type="ECO:0000313" key="2">
    <source>
        <dbReference type="EMBL" id="KKL81393.1"/>
    </source>
</evidence>
<dbReference type="EMBL" id="LAZR01022576">
    <property type="protein sequence ID" value="KKL81393.1"/>
    <property type="molecule type" value="Genomic_DNA"/>
</dbReference>